<dbReference type="Pfam" id="PF05099">
    <property type="entry name" value="TerB"/>
    <property type="match status" value="1"/>
</dbReference>
<dbReference type="AlphaFoldDB" id="A0A850SXC6"/>
<dbReference type="RefSeq" id="WP_178366253.1">
    <property type="nucleotide sequence ID" value="NZ_JACADJ010000018.1"/>
</dbReference>
<sequence length="151" mass="16401">MGFLSKLKQGAVEMQSQLVSQVKQYQNKNFADATMAICALVAAADGTIDADERRKTAGFISSSDTLAVFEVSQLQDTFNGFCDKLTKDFDFGKIDLLQVVSKLKKSPPQARAAVQVGIIIGNADGVFDDDEKQIVREICRSVGIDAAEFDL</sequence>
<evidence type="ECO:0000313" key="3">
    <source>
        <dbReference type="Proteomes" id="UP000553343"/>
    </source>
</evidence>
<dbReference type="InterPro" id="IPR007791">
    <property type="entry name" value="DjlA_N"/>
</dbReference>
<comment type="caution">
    <text evidence="2">The sequence shown here is derived from an EMBL/GenBank/DDBJ whole genome shotgun (WGS) entry which is preliminary data.</text>
</comment>
<organism evidence="2 3">
    <name type="scientific">Desulfobacter latus</name>
    <dbReference type="NCBI Taxonomy" id="2292"/>
    <lineage>
        <taxon>Bacteria</taxon>
        <taxon>Pseudomonadati</taxon>
        <taxon>Thermodesulfobacteriota</taxon>
        <taxon>Desulfobacteria</taxon>
        <taxon>Desulfobacterales</taxon>
        <taxon>Desulfobacteraceae</taxon>
        <taxon>Desulfobacter</taxon>
    </lineage>
</organism>
<gene>
    <name evidence="2" type="ORF">HXW94_07340</name>
</gene>
<dbReference type="EMBL" id="JACADJ010000018">
    <property type="protein sequence ID" value="NWH04800.1"/>
    <property type="molecule type" value="Genomic_DNA"/>
</dbReference>
<dbReference type="InterPro" id="IPR029024">
    <property type="entry name" value="TerB-like"/>
</dbReference>
<dbReference type="Proteomes" id="UP000553343">
    <property type="component" value="Unassembled WGS sequence"/>
</dbReference>
<reference evidence="2 3" key="1">
    <citation type="submission" date="2020-06" db="EMBL/GenBank/DDBJ databases">
        <title>High-quality draft genome of sulfate reducer Desulfobacter latus type strain AcrS2 isolated from marine sediment.</title>
        <authorList>
            <person name="Hoppe M."/>
            <person name="Larsen C.K."/>
            <person name="Marshall I.P.G."/>
            <person name="Schramm A."/>
            <person name="Marietou A.G."/>
        </authorList>
    </citation>
    <scope>NUCLEOTIDE SEQUENCE [LARGE SCALE GENOMIC DNA]</scope>
    <source>
        <strain evidence="2 3">AcRS2</strain>
    </source>
</reference>
<feature type="domain" description="Co-chaperone DjlA N-terminal" evidence="1">
    <location>
        <begin position="32"/>
        <end position="150"/>
    </location>
</feature>
<dbReference type="CDD" id="cd07176">
    <property type="entry name" value="terB"/>
    <property type="match status" value="1"/>
</dbReference>
<accession>A0A850SXC6</accession>
<evidence type="ECO:0000259" key="1">
    <source>
        <dbReference type="Pfam" id="PF05099"/>
    </source>
</evidence>
<evidence type="ECO:0000313" key="2">
    <source>
        <dbReference type="EMBL" id="NWH04800.1"/>
    </source>
</evidence>
<proteinExistence type="predicted"/>
<dbReference type="SUPFAM" id="SSF158682">
    <property type="entry name" value="TerB-like"/>
    <property type="match status" value="1"/>
</dbReference>
<name>A0A850SXC6_9BACT</name>
<dbReference type="Gene3D" id="1.10.3680.10">
    <property type="entry name" value="TerB-like"/>
    <property type="match status" value="1"/>
</dbReference>
<keyword evidence="3" id="KW-1185">Reference proteome</keyword>
<protein>
    <submittedName>
        <fullName evidence="2">Tellurite resistance TerB family protein</fullName>
    </submittedName>
</protein>